<dbReference type="PANTHER" id="PTHR12526">
    <property type="entry name" value="GLYCOSYLTRANSFERASE"/>
    <property type="match status" value="1"/>
</dbReference>
<dbReference type="OrthoDB" id="654660at2"/>
<keyword evidence="2" id="KW-0808">Transferase</keyword>
<name>A0A2K1Q1P8_9GAMM</name>
<gene>
    <name evidence="2" type="ORF">Lysil_0591</name>
</gene>
<protein>
    <submittedName>
        <fullName evidence="2">Glycosyl transferase group 1</fullName>
    </submittedName>
</protein>
<organism evidence="2 3">
    <name type="scientific">Solilutibacter silvestris</name>
    <dbReference type="NCBI Taxonomy" id="1645665"/>
    <lineage>
        <taxon>Bacteria</taxon>
        <taxon>Pseudomonadati</taxon>
        <taxon>Pseudomonadota</taxon>
        <taxon>Gammaproteobacteria</taxon>
        <taxon>Lysobacterales</taxon>
        <taxon>Lysobacteraceae</taxon>
        <taxon>Solilutibacter</taxon>
    </lineage>
</organism>
<dbReference type="Gene3D" id="3.40.50.2000">
    <property type="entry name" value="Glycogen Phosphorylase B"/>
    <property type="match status" value="1"/>
</dbReference>
<dbReference type="GO" id="GO:0016757">
    <property type="term" value="F:glycosyltransferase activity"/>
    <property type="evidence" value="ECO:0007669"/>
    <property type="project" value="InterPro"/>
</dbReference>
<evidence type="ECO:0000313" key="2">
    <source>
        <dbReference type="EMBL" id="PNS08962.1"/>
    </source>
</evidence>
<dbReference type="InterPro" id="IPR001296">
    <property type="entry name" value="Glyco_trans_1"/>
</dbReference>
<evidence type="ECO:0000259" key="1">
    <source>
        <dbReference type="Pfam" id="PF00534"/>
    </source>
</evidence>
<dbReference type="AlphaFoldDB" id="A0A2K1Q1P8"/>
<sequence>MTTRQRPRALNLIAWNNGVGLSRDIELLVAALRRGGDAVVVSALGRGKLRKWSRPVLMRMRALLHRLSGRSKFDANLMLEHVRPEDFGVAQHQLFVPNPEWCLPADVALLPRVDGVLVKTRHAVGIFEAQGCKVAYCGFTSGDRLDASVPRERAFFHLAGRSSNKGTQRLIALWLRHPQWPTLTILQSPRTAQAIEPAAANIVHRVDYIDDAELRRLQNAHRFHLCPSETEGFGHYIVEAMSIGAVVVTTDGEPMNELVTPERGVLVAANRTGTQHLATTYFFDDAAMAAAIERLVAMPDDELDRIGANARRWYLDNDAGFSARMQSALAQLIG</sequence>
<proteinExistence type="predicted"/>
<dbReference type="GO" id="GO:1901135">
    <property type="term" value="P:carbohydrate derivative metabolic process"/>
    <property type="evidence" value="ECO:0007669"/>
    <property type="project" value="UniProtKB-ARBA"/>
</dbReference>
<dbReference type="Pfam" id="PF00534">
    <property type="entry name" value="Glycos_transf_1"/>
    <property type="match status" value="1"/>
</dbReference>
<accession>A0A2K1Q1P8</accession>
<dbReference type="SUPFAM" id="SSF53756">
    <property type="entry name" value="UDP-Glycosyltransferase/glycogen phosphorylase"/>
    <property type="match status" value="1"/>
</dbReference>
<reference evidence="2 3" key="1">
    <citation type="submission" date="2017-08" db="EMBL/GenBank/DDBJ databases">
        <title>Lysobacter sylvestris genome.</title>
        <authorList>
            <person name="Zhang D.-C."/>
            <person name="Albuquerque L."/>
            <person name="Franca L."/>
            <person name="Froufe H.J.C."/>
            <person name="Barroso C."/>
            <person name="Egas C."/>
            <person name="Da Costa M."/>
            <person name="Margesin R."/>
        </authorList>
    </citation>
    <scope>NUCLEOTIDE SEQUENCE [LARGE SCALE GENOMIC DNA]</scope>
    <source>
        <strain evidence="2 3">AM20-91</strain>
    </source>
</reference>
<evidence type="ECO:0000313" key="3">
    <source>
        <dbReference type="Proteomes" id="UP000236220"/>
    </source>
</evidence>
<dbReference type="RefSeq" id="WP_103074078.1">
    <property type="nucleotide sequence ID" value="NZ_NPZB01000001.1"/>
</dbReference>
<feature type="domain" description="Glycosyl transferase family 1" evidence="1">
    <location>
        <begin position="203"/>
        <end position="313"/>
    </location>
</feature>
<comment type="caution">
    <text evidence="2">The sequence shown here is derived from an EMBL/GenBank/DDBJ whole genome shotgun (WGS) entry which is preliminary data.</text>
</comment>
<dbReference type="Proteomes" id="UP000236220">
    <property type="component" value="Unassembled WGS sequence"/>
</dbReference>
<dbReference type="EMBL" id="NPZB01000001">
    <property type="protein sequence ID" value="PNS08962.1"/>
    <property type="molecule type" value="Genomic_DNA"/>
</dbReference>
<keyword evidence="3" id="KW-1185">Reference proteome</keyword>